<dbReference type="PROSITE" id="PS50005">
    <property type="entry name" value="TPR"/>
    <property type="match status" value="1"/>
</dbReference>
<dbReference type="PANTHER" id="PTHR47870:SF1">
    <property type="entry name" value="CYTOCHROME C-TYPE BIOGENESIS PROTEIN CCMH"/>
    <property type="match status" value="1"/>
</dbReference>
<keyword evidence="6" id="KW-0812">Transmembrane</keyword>
<dbReference type="SUPFAM" id="SSF48452">
    <property type="entry name" value="TPR-like"/>
    <property type="match status" value="1"/>
</dbReference>
<feature type="transmembrane region" description="Helical" evidence="6">
    <location>
        <begin position="91"/>
        <end position="110"/>
    </location>
</feature>
<dbReference type="Gene3D" id="1.25.40.10">
    <property type="entry name" value="Tetratricopeptide repeat domain"/>
    <property type="match status" value="1"/>
</dbReference>
<dbReference type="GO" id="GO:0005886">
    <property type="term" value="C:plasma membrane"/>
    <property type="evidence" value="ECO:0007669"/>
    <property type="project" value="TreeGrafter"/>
</dbReference>
<evidence type="ECO:0000259" key="8">
    <source>
        <dbReference type="Pfam" id="PF23914"/>
    </source>
</evidence>
<accession>A0A5B7YFD5</accession>
<dbReference type="GO" id="GO:0017004">
    <property type="term" value="P:cytochrome complex assembly"/>
    <property type="evidence" value="ECO:0007669"/>
    <property type="project" value="UniProtKB-KW"/>
</dbReference>
<organism evidence="9 10">
    <name type="scientific">Salinimonas iocasae</name>
    <dbReference type="NCBI Taxonomy" id="2572577"/>
    <lineage>
        <taxon>Bacteria</taxon>
        <taxon>Pseudomonadati</taxon>
        <taxon>Pseudomonadota</taxon>
        <taxon>Gammaproteobacteria</taxon>
        <taxon>Alteromonadales</taxon>
        <taxon>Alteromonadaceae</taxon>
        <taxon>Alteromonas/Salinimonas group</taxon>
        <taxon>Salinimonas</taxon>
    </lineage>
</organism>
<dbReference type="InterPro" id="IPR051263">
    <property type="entry name" value="C-type_cytochrome_biogenesis"/>
</dbReference>
<dbReference type="KEGG" id="salk:FBQ74_13115"/>
<dbReference type="RefSeq" id="WP_139757091.1">
    <property type="nucleotide sequence ID" value="NZ_CP039852.1"/>
</dbReference>
<dbReference type="GO" id="GO:0030313">
    <property type="term" value="C:cell envelope"/>
    <property type="evidence" value="ECO:0007669"/>
    <property type="project" value="UniProtKB-SubCell"/>
</dbReference>
<feature type="domain" description="Cytochrome c-type biogenesis protein H TPR" evidence="8">
    <location>
        <begin position="119"/>
        <end position="271"/>
    </location>
</feature>
<feature type="repeat" description="TPR" evidence="5">
    <location>
        <begin position="166"/>
        <end position="199"/>
    </location>
</feature>
<dbReference type="InterPro" id="IPR011990">
    <property type="entry name" value="TPR-like_helical_dom_sf"/>
</dbReference>
<keyword evidence="6" id="KW-0472">Membrane</keyword>
<evidence type="ECO:0000256" key="3">
    <source>
        <dbReference type="ARBA" id="ARBA00022748"/>
    </source>
</evidence>
<dbReference type="Pfam" id="PF23892">
    <property type="entry name" value="Ig_CycH"/>
    <property type="match status" value="1"/>
</dbReference>
<sequence length="414" mass="45118">MTWSVFHLLTAAMITFLITLVVLPILWQRAARRKSQATNIALIRQRLSELSDEAEQGLITEHDQRQASDELKLALVDEHTTEDQKNTNLRYSLALFVAFGAIAIGLYVYSNVNQLTGLQRQQEAVAALPALSEKLTNGNAAEFSTDDVQKLAIAIRQRLRESPDDAQGWMFLGRLNMSLGKQAEALNALEKAFAISQDPQVATSYVQALLATEERTRIAQAQTVLSTLMETSPENTNYALMMAVASAQLGDLSETERAFSRVKDLLPVDNPLRQDLQSRIAQMKGTDEDRAAVGEGNATEVELTISLGDNVSSQALPSQGYLVVFAQSATSENRMPAAVVKLPLSGFPVTVTLSDSDAMVAGYSLGTLSEARLIARISADEDVTAEAGDWQGSIQIPLRQGQSVQHTLTIDKEL</sequence>
<keyword evidence="4 5" id="KW-0802">TPR repeat</keyword>
<keyword evidence="2" id="KW-0677">Repeat</keyword>
<proteinExistence type="predicted"/>
<feature type="transmembrane region" description="Helical" evidence="6">
    <location>
        <begin position="6"/>
        <end position="27"/>
    </location>
</feature>
<keyword evidence="10" id="KW-1185">Reference proteome</keyword>
<evidence type="ECO:0000259" key="7">
    <source>
        <dbReference type="Pfam" id="PF23892"/>
    </source>
</evidence>
<evidence type="ECO:0000313" key="9">
    <source>
        <dbReference type="EMBL" id="QCZ94351.1"/>
    </source>
</evidence>
<dbReference type="InterPro" id="IPR017560">
    <property type="entry name" value="Cyt_c_biogenesis_CcmI"/>
</dbReference>
<evidence type="ECO:0000256" key="6">
    <source>
        <dbReference type="SAM" id="Phobius"/>
    </source>
</evidence>
<keyword evidence="6" id="KW-1133">Transmembrane helix</keyword>
<dbReference type="InterPro" id="IPR056412">
    <property type="entry name" value="Ig_CycH"/>
</dbReference>
<dbReference type="Proteomes" id="UP000304912">
    <property type="component" value="Chromosome"/>
</dbReference>
<keyword evidence="3" id="KW-0201">Cytochrome c-type biogenesis</keyword>
<comment type="subcellular location">
    <subcellularLocation>
        <location evidence="1">Cell envelope</location>
    </subcellularLocation>
</comment>
<evidence type="ECO:0000256" key="1">
    <source>
        <dbReference type="ARBA" id="ARBA00004196"/>
    </source>
</evidence>
<gene>
    <name evidence="9" type="primary">ccmI</name>
    <name evidence="9" type="ORF">FBQ74_13115</name>
</gene>
<evidence type="ECO:0000313" key="10">
    <source>
        <dbReference type="Proteomes" id="UP000304912"/>
    </source>
</evidence>
<name>A0A5B7YFD5_9ALTE</name>
<dbReference type="PANTHER" id="PTHR47870">
    <property type="entry name" value="CYTOCHROME C-TYPE BIOGENESIS PROTEIN CCMH"/>
    <property type="match status" value="1"/>
</dbReference>
<protein>
    <submittedName>
        <fullName evidence="9">C-type cytochrome biogenesis protein CcmI</fullName>
    </submittedName>
</protein>
<dbReference type="EMBL" id="CP039852">
    <property type="protein sequence ID" value="QCZ94351.1"/>
    <property type="molecule type" value="Genomic_DNA"/>
</dbReference>
<evidence type="ECO:0000256" key="5">
    <source>
        <dbReference type="PROSITE-ProRule" id="PRU00339"/>
    </source>
</evidence>
<dbReference type="Pfam" id="PF23914">
    <property type="entry name" value="TPR_CcmH_CycH"/>
    <property type="match status" value="1"/>
</dbReference>
<reference evidence="9 10" key="1">
    <citation type="submission" date="2019-04" db="EMBL/GenBank/DDBJ databases">
        <title>Salinimonas iocasae sp. nov., a halophilic bacterium isolated from the outer tube casing of tubeworms in Okinawa Trough.</title>
        <authorList>
            <person name="Zhang H."/>
            <person name="Wang H."/>
            <person name="Li C."/>
        </authorList>
    </citation>
    <scope>NUCLEOTIDE SEQUENCE [LARGE SCALE GENOMIC DNA]</scope>
    <source>
        <strain evidence="9 10">KX18D6</strain>
    </source>
</reference>
<evidence type="ECO:0000256" key="4">
    <source>
        <dbReference type="ARBA" id="ARBA00022803"/>
    </source>
</evidence>
<dbReference type="NCBIfam" id="TIGR03142">
    <property type="entry name" value="cytochro_ccmI"/>
    <property type="match status" value="1"/>
</dbReference>
<evidence type="ECO:0000256" key="2">
    <source>
        <dbReference type="ARBA" id="ARBA00022737"/>
    </source>
</evidence>
<feature type="domain" description="Cytochrome c-type biogenesis protein H Ig-like" evidence="7">
    <location>
        <begin position="302"/>
        <end position="411"/>
    </location>
</feature>
<dbReference type="AlphaFoldDB" id="A0A5B7YFD5"/>
<dbReference type="InterPro" id="IPR056413">
    <property type="entry name" value="TPR_CcmH_CycH"/>
</dbReference>
<dbReference type="OrthoDB" id="9776053at2"/>
<dbReference type="InterPro" id="IPR019734">
    <property type="entry name" value="TPR_rpt"/>
</dbReference>